<keyword evidence="3" id="KW-1185">Reference proteome</keyword>
<protein>
    <submittedName>
        <fullName evidence="2">Uncharacterized protein</fullName>
    </submittedName>
</protein>
<dbReference type="EMBL" id="LKEA01000047">
    <property type="protein sequence ID" value="ROV92954.1"/>
    <property type="molecule type" value="Genomic_DNA"/>
</dbReference>
<name>A0A423VPM8_9PEZI</name>
<reference evidence="2 3" key="1">
    <citation type="submission" date="2015-09" db="EMBL/GenBank/DDBJ databases">
        <title>Host preference determinants of Valsa canker pathogens revealed by comparative genomics.</title>
        <authorList>
            <person name="Yin Z."/>
            <person name="Huang L."/>
        </authorList>
    </citation>
    <scope>NUCLEOTIDE SEQUENCE [LARGE SCALE GENOMIC DNA]</scope>
    <source>
        <strain evidence="2 3">03-1</strain>
    </source>
</reference>
<accession>A0A423VPM8</accession>
<evidence type="ECO:0000256" key="1">
    <source>
        <dbReference type="SAM" id="MobiDB-lite"/>
    </source>
</evidence>
<comment type="caution">
    <text evidence="2">The sequence shown here is derived from an EMBL/GenBank/DDBJ whole genome shotgun (WGS) entry which is preliminary data.</text>
</comment>
<dbReference type="Proteomes" id="UP000283895">
    <property type="component" value="Unassembled WGS sequence"/>
</dbReference>
<feature type="region of interest" description="Disordered" evidence="1">
    <location>
        <begin position="1"/>
        <end position="29"/>
    </location>
</feature>
<proteinExistence type="predicted"/>
<sequence length="216" mass="23030">MSSHTMDALPSTKHHTHPPSSFSPAVWQPHRQPRHKCQSCGHICPYCPEDTSDAHPTKSSSTSVTATVKVQPPSQPPPYDSIIAGTGLPATCATGTSSPVRDSQATWRGPRTLVYLLKREKIVAEHVVPAAHNKFLGTLLQHVHLGPYHFQIVPIQGPGPGSGKVGVQLGKAIRAKLGQRAQDAGIPCRNLPALLSGHVPAVLMCILVACLIQDQA</sequence>
<feature type="compositionally biased region" description="Low complexity" evidence="1">
    <location>
        <begin position="57"/>
        <end position="70"/>
    </location>
</feature>
<feature type="region of interest" description="Disordered" evidence="1">
    <location>
        <begin position="51"/>
        <end position="75"/>
    </location>
</feature>
<evidence type="ECO:0000313" key="3">
    <source>
        <dbReference type="Proteomes" id="UP000283895"/>
    </source>
</evidence>
<evidence type="ECO:0000313" key="2">
    <source>
        <dbReference type="EMBL" id="ROV92954.1"/>
    </source>
</evidence>
<organism evidence="2 3">
    <name type="scientific">Cytospora schulzeri</name>
    <dbReference type="NCBI Taxonomy" id="448051"/>
    <lineage>
        <taxon>Eukaryota</taxon>
        <taxon>Fungi</taxon>
        <taxon>Dikarya</taxon>
        <taxon>Ascomycota</taxon>
        <taxon>Pezizomycotina</taxon>
        <taxon>Sordariomycetes</taxon>
        <taxon>Sordariomycetidae</taxon>
        <taxon>Diaporthales</taxon>
        <taxon>Cytosporaceae</taxon>
        <taxon>Cytospora</taxon>
    </lineage>
</organism>
<gene>
    <name evidence="2" type="ORF">VMCG_09012</name>
</gene>
<dbReference type="AlphaFoldDB" id="A0A423VPM8"/>